<evidence type="ECO:0000313" key="3">
    <source>
        <dbReference type="Proteomes" id="UP001147747"/>
    </source>
</evidence>
<proteinExistence type="predicted"/>
<reference evidence="2" key="1">
    <citation type="submission" date="2022-12" db="EMBL/GenBank/DDBJ databases">
        <authorList>
            <person name="Petersen C."/>
        </authorList>
    </citation>
    <scope>NUCLEOTIDE SEQUENCE</scope>
    <source>
        <strain evidence="2">IBT 29677</strain>
    </source>
</reference>
<evidence type="ECO:0000313" key="2">
    <source>
        <dbReference type="EMBL" id="KAJ5397583.1"/>
    </source>
</evidence>
<accession>A0A9W9W2M3</accession>
<dbReference type="OrthoDB" id="4951845at2759"/>
<dbReference type="RefSeq" id="XP_056489635.1">
    <property type="nucleotide sequence ID" value="XM_056630333.1"/>
</dbReference>
<dbReference type="SUPFAM" id="SSF47616">
    <property type="entry name" value="GST C-terminal domain-like"/>
    <property type="match status" value="1"/>
</dbReference>
<protein>
    <recommendedName>
        <fullName evidence="1">Glutathione S-transferase UstS-like C-terminal domain-containing protein</fullName>
    </recommendedName>
</protein>
<gene>
    <name evidence="2" type="ORF">N7509_005696</name>
</gene>
<reference evidence="2" key="2">
    <citation type="journal article" date="2023" name="IMA Fungus">
        <title>Comparative genomic study of the Penicillium genus elucidates a diverse pangenome and 15 lateral gene transfer events.</title>
        <authorList>
            <person name="Petersen C."/>
            <person name="Sorensen T."/>
            <person name="Nielsen M.R."/>
            <person name="Sondergaard T.E."/>
            <person name="Sorensen J.L."/>
            <person name="Fitzpatrick D.A."/>
            <person name="Frisvad J.C."/>
            <person name="Nielsen K.L."/>
        </authorList>
    </citation>
    <scope>NUCLEOTIDE SEQUENCE</scope>
    <source>
        <strain evidence="2">IBT 29677</strain>
    </source>
</reference>
<feature type="domain" description="Glutathione S-transferase UstS-like C-terminal" evidence="1">
    <location>
        <begin position="40"/>
        <end position="164"/>
    </location>
</feature>
<dbReference type="Proteomes" id="UP001147747">
    <property type="component" value="Unassembled WGS sequence"/>
</dbReference>
<dbReference type="Gene3D" id="1.20.1050.10">
    <property type="match status" value="1"/>
</dbReference>
<evidence type="ECO:0000259" key="1">
    <source>
        <dbReference type="Pfam" id="PF22041"/>
    </source>
</evidence>
<comment type="caution">
    <text evidence="2">The sequence shown here is derived from an EMBL/GenBank/DDBJ whole genome shotgun (WGS) entry which is preliminary data.</text>
</comment>
<dbReference type="EMBL" id="JAPZBU010000006">
    <property type="protein sequence ID" value="KAJ5397583.1"/>
    <property type="molecule type" value="Genomic_DNA"/>
</dbReference>
<name>A0A9W9W2M3_9EURO</name>
<sequence>MDSLQIALHIDKTFPSPPLFPSGDASYALFLAIFKIMTLIEAGFRPLIIPRVVDHLDPRGQVYFHETRSKALGKPLSEVRPTDKESLDRLWDIIETESSTLIAMLKGKDGKKGPFFEGENPGYADLVYAAQLTFIERFDKGLFERCMGLGNGQVRALYTACLPWLEGQGEDKEWPIPQDA</sequence>
<dbReference type="Pfam" id="PF22041">
    <property type="entry name" value="GST_C_7"/>
    <property type="match status" value="1"/>
</dbReference>
<dbReference type="InterPro" id="IPR036282">
    <property type="entry name" value="Glutathione-S-Trfase_C_sf"/>
</dbReference>
<dbReference type="GeneID" id="81369313"/>
<dbReference type="InterPro" id="IPR054416">
    <property type="entry name" value="GST_UstS-like_C"/>
</dbReference>
<keyword evidence="3" id="KW-1185">Reference proteome</keyword>
<organism evidence="2 3">
    <name type="scientific">Penicillium cosmopolitanum</name>
    <dbReference type="NCBI Taxonomy" id="1131564"/>
    <lineage>
        <taxon>Eukaryota</taxon>
        <taxon>Fungi</taxon>
        <taxon>Dikarya</taxon>
        <taxon>Ascomycota</taxon>
        <taxon>Pezizomycotina</taxon>
        <taxon>Eurotiomycetes</taxon>
        <taxon>Eurotiomycetidae</taxon>
        <taxon>Eurotiales</taxon>
        <taxon>Aspergillaceae</taxon>
        <taxon>Penicillium</taxon>
    </lineage>
</organism>
<dbReference type="AlphaFoldDB" id="A0A9W9W2M3"/>